<evidence type="ECO:0000313" key="8">
    <source>
        <dbReference type="EMBL" id="KAK8919254.1"/>
    </source>
</evidence>
<keyword evidence="9" id="KW-1185">Reference proteome</keyword>
<dbReference type="PANTHER" id="PTHR34072:SF52">
    <property type="entry name" value="RIBONUCLEASE H"/>
    <property type="match status" value="1"/>
</dbReference>
<keyword evidence="3" id="KW-0540">Nuclease</keyword>
<gene>
    <name evidence="8" type="ORF">KSP39_PZI022111</name>
</gene>
<accession>A0AAP0AYY8</accession>
<keyword evidence="2" id="KW-0548">Nucleotidyltransferase</keyword>
<evidence type="ECO:0000256" key="3">
    <source>
        <dbReference type="ARBA" id="ARBA00022722"/>
    </source>
</evidence>
<dbReference type="GO" id="GO:0004519">
    <property type="term" value="F:endonuclease activity"/>
    <property type="evidence" value="ECO:0007669"/>
    <property type="project" value="UniProtKB-KW"/>
</dbReference>
<keyword evidence="5" id="KW-0378">Hydrolase</keyword>
<evidence type="ECO:0000313" key="9">
    <source>
        <dbReference type="Proteomes" id="UP001418222"/>
    </source>
</evidence>
<dbReference type="GO" id="GO:0016787">
    <property type="term" value="F:hydrolase activity"/>
    <property type="evidence" value="ECO:0007669"/>
    <property type="project" value="UniProtKB-KW"/>
</dbReference>
<dbReference type="PANTHER" id="PTHR34072">
    <property type="entry name" value="ENZYMATIC POLYPROTEIN-RELATED"/>
    <property type="match status" value="1"/>
</dbReference>
<protein>
    <recommendedName>
        <fullName evidence="7">Reverse transcriptase RNase H-like domain-containing protein</fullName>
    </recommendedName>
</protein>
<dbReference type="Proteomes" id="UP001418222">
    <property type="component" value="Unassembled WGS sequence"/>
</dbReference>
<evidence type="ECO:0000256" key="5">
    <source>
        <dbReference type="ARBA" id="ARBA00022801"/>
    </source>
</evidence>
<proteinExistence type="predicted"/>
<keyword evidence="6" id="KW-0695">RNA-directed DNA polymerase</keyword>
<comment type="caution">
    <text evidence="8">The sequence shown here is derived from an EMBL/GenBank/DDBJ whole genome shotgun (WGS) entry which is preliminary data.</text>
</comment>
<evidence type="ECO:0000256" key="6">
    <source>
        <dbReference type="ARBA" id="ARBA00022918"/>
    </source>
</evidence>
<dbReference type="AlphaFoldDB" id="A0AAP0AYY8"/>
<keyword evidence="4" id="KW-0255">Endonuclease</keyword>
<feature type="domain" description="Reverse transcriptase RNase H-like" evidence="7">
    <location>
        <begin position="14"/>
        <end position="106"/>
    </location>
</feature>
<evidence type="ECO:0000256" key="1">
    <source>
        <dbReference type="ARBA" id="ARBA00022679"/>
    </source>
</evidence>
<dbReference type="InterPro" id="IPR043502">
    <property type="entry name" value="DNA/RNA_pol_sf"/>
</dbReference>
<dbReference type="EMBL" id="JBBWWQ010000019">
    <property type="protein sequence ID" value="KAK8919254.1"/>
    <property type="molecule type" value="Genomic_DNA"/>
</dbReference>
<dbReference type="InterPro" id="IPR041373">
    <property type="entry name" value="RT_RNaseH"/>
</dbReference>
<name>A0AAP0AYY8_9ASPA</name>
<reference evidence="8 9" key="1">
    <citation type="journal article" date="2022" name="Nat. Plants">
        <title>Genomes of leafy and leafless Platanthera orchids illuminate the evolution of mycoheterotrophy.</title>
        <authorList>
            <person name="Li M.H."/>
            <person name="Liu K.W."/>
            <person name="Li Z."/>
            <person name="Lu H.C."/>
            <person name="Ye Q.L."/>
            <person name="Zhang D."/>
            <person name="Wang J.Y."/>
            <person name="Li Y.F."/>
            <person name="Zhong Z.M."/>
            <person name="Liu X."/>
            <person name="Yu X."/>
            <person name="Liu D.K."/>
            <person name="Tu X.D."/>
            <person name="Liu B."/>
            <person name="Hao Y."/>
            <person name="Liao X.Y."/>
            <person name="Jiang Y.T."/>
            <person name="Sun W.H."/>
            <person name="Chen J."/>
            <person name="Chen Y.Q."/>
            <person name="Ai Y."/>
            <person name="Zhai J.W."/>
            <person name="Wu S.S."/>
            <person name="Zhou Z."/>
            <person name="Hsiao Y.Y."/>
            <person name="Wu W.L."/>
            <person name="Chen Y.Y."/>
            <person name="Lin Y.F."/>
            <person name="Hsu J.L."/>
            <person name="Li C.Y."/>
            <person name="Wang Z.W."/>
            <person name="Zhao X."/>
            <person name="Zhong W.Y."/>
            <person name="Ma X.K."/>
            <person name="Ma L."/>
            <person name="Huang J."/>
            <person name="Chen G.Z."/>
            <person name="Huang M.Z."/>
            <person name="Huang L."/>
            <person name="Peng D.H."/>
            <person name="Luo Y.B."/>
            <person name="Zou S.Q."/>
            <person name="Chen S.P."/>
            <person name="Lan S."/>
            <person name="Tsai W.C."/>
            <person name="Van de Peer Y."/>
            <person name="Liu Z.J."/>
        </authorList>
    </citation>
    <scope>NUCLEOTIDE SEQUENCE [LARGE SCALE GENOMIC DNA]</scope>
    <source>
        <strain evidence="8">Lor287</strain>
    </source>
</reference>
<dbReference type="Pfam" id="PF17917">
    <property type="entry name" value="RT_RNaseH"/>
    <property type="match status" value="1"/>
</dbReference>
<evidence type="ECO:0000259" key="7">
    <source>
        <dbReference type="Pfam" id="PF17917"/>
    </source>
</evidence>
<organism evidence="8 9">
    <name type="scientific">Platanthera zijinensis</name>
    <dbReference type="NCBI Taxonomy" id="2320716"/>
    <lineage>
        <taxon>Eukaryota</taxon>
        <taxon>Viridiplantae</taxon>
        <taxon>Streptophyta</taxon>
        <taxon>Embryophyta</taxon>
        <taxon>Tracheophyta</taxon>
        <taxon>Spermatophyta</taxon>
        <taxon>Magnoliopsida</taxon>
        <taxon>Liliopsida</taxon>
        <taxon>Asparagales</taxon>
        <taxon>Orchidaceae</taxon>
        <taxon>Orchidoideae</taxon>
        <taxon>Orchideae</taxon>
        <taxon>Orchidinae</taxon>
        <taxon>Platanthera</taxon>
    </lineage>
</organism>
<evidence type="ECO:0000256" key="4">
    <source>
        <dbReference type="ARBA" id="ARBA00022759"/>
    </source>
</evidence>
<dbReference type="CDD" id="cd09274">
    <property type="entry name" value="RNase_HI_RT_Ty3"/>
    <property type="match status" value="1"/>
</dbReference>
<dbReference type="SUPFAM" id="SSF56672">
    <property type="entry name" value="DNA/RNA polymerases"/>
    <property type="match status" value="1"/>
</dbReference>
<dbReference type="GO" id="GO:0003964">
    <property type="term" value="F:RNA-directed DNA polymerase activity"/>
    <property type="evidence" value="ECO:0007669"/>
    <property type="project" value="UniProtKB-KW"/>
</dbReference>
<evidence type="ECO:0000256" key="2">
    <source>
        <dbReference type="ARBA" id="ARBA00022695"/>
    </source>
</evidence>
<sequence length="173" mass="19697">MTPILCSLYGTEGYEIYTDALESDIGCVLLQFGKVIVYGAHKLNVHERNYLIHDLELAAVIFTLKLWRHYLYGVKIDIFTEHKSLKYLLNQKELNMRQQSNSEFLAQEGYSNFAIKSEADSEIEIMMMVHGDNFGLVLPPKVAEVQIIVIPMFDKNADIEAIFIACSSTVQTL</sequence>
<keyword evidence="1" id="KW-0808">Transferase</keyword>